<name>A0AAI8GDK4_FERIS</name>
<evidence type="ECO:0000259" key="2">
    <source>
        <dbReference type="Pfam" id="PF07859"/>
    </source>
</evidence>
<gene>
    <name evidence="3" type="ORF">NA23_08130</name>
</gene>
<accession>A0AAI8GDK4</accession>
<feature type="domain" description="Alpha/beta hydrolase fold-3" evidence="2">
    <location>
        <begin position="75"/>
        <end position="277"/>
    </location>
</feature>
<dbReference type="KEGG" id="fia:NA23_08130"/>
<keyword evidence="1 3" id="KW-0378">Hydrolase</keyword>
<dbReference type="EMBL" id="CP014334">
    <property type="protein sequence ID" value="AMW33207.1"/>
    <property type="molecule type" value="Genomic_DNA"/>
</dbReference>
<dbReference type="Gene3D" id="3.40.50.1820">
    <property type="entry name" value="alpha/beta hydrolase"/>
    <property type="match status" value="1"/>
</dbReference>
<keyword evidence="4" id="KW-1185">Reference proteome</keyword>
<dbReference type="InterPro" id="IPR013094">
    <property type="entry name" value="AB_hydrolase_3"/>
</dbReference>
<dbReference type="RefSeq" id="WP_052107214.1">
    <property type="nucleotide sequence ID" value="NZ_CP014334.2"/>
</dbReference>
<evidence type="ECO:0000313" key="4">
    <source>
        <dbReference type="Proteomes" id="UP000093740"/>
    </source>
</evidence>
<dbReference type="PANTHER" id="PTHR48081:SF8">
    <property type="entry name" value="ALPHA_BETA HYDROLASE FOLD-3 DOMAIN-CONTAINING PROTEIN-RELATED"/>
    <property type="match status" value="1"/>
</dbReference>
<dbReference type="AlphaFoldDB" id="A0AAI8GDK4"/>
<evidence type="ECO:0000256" key="1">
    <source>
        <dbReference type="ARBA" id="ARBA00022801"/>
    </source>
</evidence>
<dbReference type="GO" id="GO:0016787">
    <property type="term" value="F:hydrolase activity"/>
    <property type="evidence" value="ECO:0007669"/>
    <property type="project" value="UniProtKB-KW"/>
</dbReference>
<organism evidence="3 4">
    <name type="scientific">Fervidobacterium islandicum</name>
    <dbReference type="NCBI Taxonomy" id="2423"/>
    <lineage>
        <taxon>Bacteria</taxon>
        <taxon>Thermotogati</taxon>
        <taxon>Thermotogota</taxon>
        <taxon>Thermotogae</taxon>
        <taxon>Thermotogales</taxon>
        <taxon>Fervidobacteriaceae</taxon>
        <taxon>Fervidobacterium</taxon>
    </lineage>
</organism>
<dbReference type="Pfam" id="PF07859">
    <property type="entry name" value="Abhydrolase_3"/>
    <property type="match status" value="1"/>
</dbReference>
<dbReference type="InterPro" id="IPR029058">
    <property type="entry name" value="AB_hydrolase_fold"/>
</dbReference>
<evidence type="ECO:0000313" key="3">
    <source>
        <dbReference type="EMBL" id="AMW33207.1"/>
    </source>
</evidence>
<dbReference type="InterPro" id="IPR050300">
    <property type="entry name" value="GDXG_lipolytic_enzyme"/>
</dbReference>
<dbReference type="PANTHER" id="PTHR48081">
    <property type="entry name" value="AB HYDROLASE SUPERFAMILY PROTEIN C4A8.06C"/>
    <property type="match status" value="1"/>
</dbReference>
<reference evidence="3 4" key="1">
    <citation type="journal article" date="2015" name="Stand. Genomic Sci.">
        <title>Genome sequence of a native-feather degrading extremely thermophilic Eubacterium, Fervidobacterium islandicum AW-1.</title>
        <authorList>
            <person name="Lee Y.J."/>
            <person name="Jeong H."/>
            <person name="Park G.S."/>
            <person name="Kwak Y."/>
            <person name="Lee S.J."/>
            <person name="Lee S.J."/>
            <person name="Park M.K."/>
            <person name="Kim J.Y."/>
            <person name="Kang H.K."/>
            <person name="Shin J.H."/>
            <person name="Lee D.W."/>
        </authorList>
    </citation>
    <scope>NUCLEOTIDE SEQUENCE [LARGE SCALE GENOMIC DNA]</scope>
    <source>
        <strain evidence="3 4">AW-1</strain>
    </source>
</reference>
<proteinExistence type="predicted"/>
<dbReference type="SUPFAM" id="SSF53474">
    <property type="entry name" value="alpha/beta-Hydrolases"/>
    <property type="match status" value="1"/>
</dbReference>
<dbReference type="Proteomes" id="UP000093740">
    <property type="component" value="Chromosome"/>
</dbReference>
<protein>
    <submittedName>
        <fullName evidence="3">Alpha/beta hydrolase</fullName>
    </submittedName>
</protein>
<sequence length="297" mass="34128">MTRHISIESKIAYQLLKFINFSKIVEVKMLKDTFNKSPALPGYSLCNKVEVHSFQTLGRSVWEITPKTANSSTTILFLHGGAYISNLTKMHWKFVEKLIECTSATVYVPDYPLAPEYIWKDTYMFLDELYTLLLEKHGERNIVFMGDSAGGGLALGFTLKLRDESKRLPDHVVLFSAWLDLSLSNPELEQYEKRDVMLTVKGLKAAAQRYAGNEDANLKDPRLSPIYGDFSNLCQITVFTGTNDLLHPDSKKLREVCEVHNLPLNYFEYPTMFHDWVIFTFLPESKDALKKIRKILR</sequence>